<dbReference type="eggNOG" id="COG3629">
    <property type="taxonomic scope" value="Bacteria"/>
</dbReference>
<organism evidence="8 9">
    <name type="scientific">Streptomyces bingchenggensis (strain BCW-1)</name>
    <dbReference type="NCBI Taxonomy" id="749414"/>
    <lineage>
        <taxon>Bacteria</taxon>
        <taxon>Bacillati</taxon>
        <taxon>Actinomycetota</taxon>
        <taxon>Actinomycetes</taxon>
        <taxon>Kitasatosporales</taxon>
        <taxon>Streptomycetaceae</taxon>
        <taxon>Streptomyces</taxon>
    </lineage>
</organism>
<dbReference type="Pfam" id="PF00486">
    <property type="entry name" value="Trans_reg_C"/>
    <property type="match status" value="1"/>
</dbReference>
<evidence type="ECO:0000256" key="5">
    <source>
        <dbReference type="ARBA" id="ARBA00023163"/>
    </source>
</evidence>
<keyword evidence="3" id="KW-0805">Transcription regulation</keyword>
<evidence type="ECO:0000256" key="3">
    <source>
        <dbReference type="ARBA" id="ARBA00023015"/>
    </source>
</evidence>
<comment type="similarity">
    <text evidence="1">Belongs to the AfsR/DnrI/RedD regulatory family.</text>
</comment>
<protein>
    <submittedName>
        <fullName evidence="8">Transcriptional regulator, SARP family protein</fullName>
    </submittedName>
</protein>
<dbReference type="EMBL" id="CP002047">
    <property type="protein sequence ID" value="ADI10111.1"/>
    <property type="molecule type" value="Genomic_DNA"/>
</dbReference>
<dbReference type="HOGENOM" id="CLU_004665_0_1_11"/>
<dbReference type="AlphaFoldDB" id="D7C1P6"/>
<dbReference type="Gene3D" id="1.25.40.10">
    <property type="entry name" value="Tetratricopeptide repeat domain"/>
    <property type="match status" value="1"/>
</dbReference>
<accession>D7C1P6</accession>
<dbReference type="GO" id="GO:0000160">
    <property type="term" value="P:phosphorelay signal transduction system"/>
    <property type="evidence" value="ECO:0007669"/>
    <property type="project" value="UniProtKB-KW"/>
</dbReference>
<dbReference type="Pfam" id="PF03704">
    <property type="entry name" value="BTAD"/>
    <property type="match status" value="1"/>
</dbReference>
<gene>
    <name evidence="8" type="ordered locus">SBI_06991</name>
</gene>
<dbReference type="STRING" id="749414.SBI_06991"/>
<dbReference type="SMART" id="SM00862">
    <property type="entry name" value="Trans_reg_C"/>
    <property type="match status" value="1"/>
</dbReference>
<dbReference type="InterPro" id="IPR005158">
    <property type="entry name" value="BTAD"/>
</dbReference>
<feature type="domain" description="OmpR/PhoB-type" evidence="6">
    <location>
        <begin position="44"/>
        <end position="122"/>
    </location>
</feature>
<dbReference type="SUPFAM" id="SSF48452">
    <property type="entry name" value="TPR-like"/>
    <property type="match status" value="1"/>
</dbReference>
<dbReference type="InterPro" id="IPR011990">
    <property type="entry name" value="TPR-like_helical_dom_sf"/>
</dbReference>
<evidence type="ECO:0000313" key="9">
    <source>
        <dbReference type="Proteomes" id="UP000000377"/>
    </source>
</evidence>
<evidence type="ECO:0000313" key="8">
    <source>
        <dbReference type="EMBL" id="ADI10111.1"/>
    </source>
</evidence>
<dbReference type="InterPro" id="IPR051677">
    <property type="entry name" value="AfsR-DnrI-RedD_regulator"/>
</dbReference>
<name>D7C1P6_STRBB</name>
<dbReference type="GO" id="GO:0003677">
    <property type="term" value="F:DNA binding"/>
    <property type="evidence" value="ECO:0007669"/>
    <property type="project" value="UniProtKB-KW"/>
</dbReference>
<reference evidence="8 9" key="1">
    <citation type="journal article" date="2010" name="J. Bacteriol.">
        <title>Genome sequence of the milbemycin-producing bacterium Streptomyces bingchenggensis.</title>
        <authorList>
            <person name="Wang X.J."/>
            <person name="Yan Y.J."/>
            <person name="Zhang B."/>
            <person name="An J."/>
            <person name="Wang J.J."/>
            <person name="Tian J."/>
            <person name="Jiang L."/>
            <person name="Chen Y.H."/>
            <person name="Huang S.X."/>
            <person name="Yin M."/>
            <person name="Zhang J."/>
            <person name="Gao A.L."/>
            <person name="Liu C.X."/>
            <person name="Zhu Z.X."/>
            <person name="Xiang W.S."/>
        </authorList>
    </citation>
    <scope>NUCLEOTIDE SEQUENCE [LARGE SCALE GENOMIC DNA]</scope>
    <source>
        <strain evidence="8 9">BCW-1</strain>
    </source>
</reference>
<dbReference type="SUPFAM" id="SSF46894">
    <property type="entry name" value="C-terminal effector domain of the bipartite response regulators"/>
    <property type="match status" value="1"/>
</dbReference>
<keyword evidence="9" id="KW-1185">Reference proteome</keyword>
<proteinExistence type="inferred from homology"/>
<keyword evidence="5" id="KW-0804">Transcription</keyword>
<dbReference type="KEGG" id="sbh:SBI_06991"/>
<dbReference type="InterPro" id="IPR001867">
    <property type="entry name" value="OmpR/PhoB-type_DNA-bd"/>
</dbReference>
<evidence type="ECO:0000256" key="4">
    <source>
        <dbReference type="ARBA" id="ARBA00023125"/>
    </source>
</evidence>
<keyword evidence="2" id="KW-0902">Two-component regulatory system</keyword>
<feature type="domain" description="Bacterial transcriptional activator" evidence="7">
    <location>
        <begin position="129"/>
        <end position="274"/>
    </location>
</feature>
<dbReference type="PATRIC" id="fig|749414.3.peg.7190"/>
<dbReference type="SMART" id="SM01043">
    <property type="entry name" value="BTAD"/>
    <property type="match status" value="1"/>
</dbReference>
<dbReference type="InterPro" id="IPR016032">
    <property type="entry name" value="Sig_transdc_resp-reg_C-effctor"/>
</dbReference>
<sequence>MTAIKTAMKSEGERAALSTIDRDPRAAESLMLFRVLGPMKVLGGDEPSSPLRRAILTALLLRAGQAITVAEFTELLWDEPPASAAANIRSHLTALRRDLDDIEPGLSRRVRTCRGSLSGYALDVAPEEFDVPMFMVSARHGRNLLLRGDAERAVAALEKTVALWRGPFGPSLPPTRWFGAHVAGLNSARFDAYQDLFTAAVLADRTETLSYRIESAIAEAPYRQRFWELLSAVHCINGDAVGALDVIGRCQRLFADDLGLDLPPNVVAMRTAALNWDRAEAQRLVATLAPAA</sequence>
<dbReference type="Proteomes" id="UP000000377">
    <property type="component" value="Chromosome"/>
</dbReference>
<keyword evidence="4" id="KW-0238">DNA-binding</keyword>
<evidence type="ECO:0000259" key="6">
    <source>
        <dbReference type="SMART" id="SM00862"/>
    </source>
</evidence>
<evidence type="ECO:0000256" key="1">
    <source>
        <dbReference type="ARBA" id="ARBA00005820"/>
    </source>
</evidence>
<dbReference type="GO" id="GO:0006355">
    <property type="term" value="P:regulation of DNA-templated transcription"/>
    <property type="evidence" value="ECO:0007669"/>
    <property type="project" value="InterPro"/>
</dbReference>
<dbReference type="PANTHER" id="PTHR35807">
    <property type="entry name" value="TRANSCRIPTIONAL REGULATOR REDD-RELATED"/>
    <property type="match status" value="1"/>
</dbReference>
<evidence type="ECO:0000259" key="7">
    <source>
        <dbReference type="SMART" id="SM01043"/>
    </source>
</evidence>
<dbReference type="Gene3D" id="1.10.10.10">
    <property type="entry name" value="Winged helix-like DNA-binding domain superfamily/Winged helix DNA-binding domain"/>
    <property type="match status" value="1"/>
</dbReference>
<dbReference type="InterPro" id="IPR036388">
    <property type="entry name" value="WH-like_DNA-bd_sf"/>
</dbReference>
<evidence type="ECO:0000256" key="2">
    <source>
        <dbReference type="ARBA" id="ARBA00023012"/>
    </source>
</evidence>
<dbReference type="PANTHER" id="PTHR35807:SF1">
    <property type="entry name" value="TRANSCRIPTIONAL REGULATOR REDD"/>
    <property type="match status" value="1"/>
</dbReference>